<feature type="transmembrane region" description="Helical" evidence="1">
    <location>
        <begin position="416"/>
        <end position="435"/>
    </location>
</feature>
<feature type="transmembrane region" description="Helical" evidence="1">
    <location>
        <begin position="342"/>
        <end position="365"/>
    </location>
</feature>
<dbReference type="PANTHER" id="PTHR36927">
    <property type="entry name" value="BLR4337 PROTEIN"/>
    <property type="match status" value="1"/>
</dbReference>
<dbReference type="EMBL" id="CAUYUJ010014359">
    <property type="protein sequence ID" value="CAK0840198.1"/>
    <property type="molecule type" value="Genomic_DNA"/>
</dbReference>
<evidence type="ECO:0000313" key="4">
    <source>
        <dbReference type="Proteomes" id="UP001189429"/>
    </source>
</evidence>
<evidence type="ECO:0000259" key="2">
    <source>
        <dbReference type="Pfam" id="PF01757"/>
    </source>
</evidence>
<keyword evidence="1" id="KW-0812">Transmembrane</keyword>
<feature type="transmembrane region" description="Helical" evidence="1">
    <location>
        <begin position="241"/>
        <end position="259"/>
    </location>
</feature>
<feature type="transmembrane region" description="Helical" evidence="1">
    <location>
        <begin position="80"/>
        <end position="101"/>
    </location>
</feature>
<reference evidence="3" key="1">
    <citation type="submission" date="2023-10" db="EMBL/GenBank/DDBJ databases">
        <authorList>
            <person name="Chen Y."/>
            <person name="Shah S."/>
            <person name="Dougan E. K."/>
            <person name="Thang M."/>
            <person name="Chan C."/>
        </authorList>
    </citation>
    <scope>NUCLEOTIDE SEQUENCE [LARGE SCALE GENOMIC DNA]</scope>
</reference>
<keyword evidence="1" id="KW-1133">Transmembrane helix</keyword>
<dbReference type="Proteomes" id="UP001189429">
    <property type="component" value="Unassembled WGS sequence"/>
</dbReference>
<feature type="transmembrane region" description="Helical" evidence="1">
    <location>
        <begin position="460"/>
        <end position="485"/>
    </location>
</feature>
<evidence type="ECO:0000313" key="3">
    <source>
        <dbReference type="EMBL" id="CAK0840198.1"/>
    </source>
</evidence>
<dbReference type="Pfam" id="PF01757">
    <property type="entry name" value="Acyl_transf_3"/>
    <property type="match status" value="1"/>
</dbReference>
<feature type="transmembrane region" description="Helical" evidence="1">
    <location>
        <begin position="46"/>
        <end position="68"/>
    </location>
</feature>
<protein>
    <recommendedName>
        <fullName evidence="2">Acyltransferase 3 domain-containing protein</fullName>
    </recommendedName>
</protein>
<organism evidence="3 4">
    <name type="scientific">Prorocentrum cordatum</name>
    <dbReference type="NCBI Taxonomy" id="2364126"/>
    <lineage>
        <taxon>Eukaryota</taxon>
        <taxon>Sar</taxon>
        <taxon>Alveolata</taxon>
        <taxon>Dinophyceae</taxon>
        <taxon>Prorocentrales</taxon>
        <taxon>Prorocentraceae</taxon>
        <taxon>Prorocentrum</taxon>
    </lineage>
</organism>
<sequence length="495" mass="53058">MEANSKELLLTNMSAGDPSGEELLTQNQAEVPEGEEVGGAGGEIPWAALCICIVVAWLLIAVVVAVGLTTGAGAAAGWGMAPLSMLFVLIVTCTGCGLNGRNVAELPPSQTPRIPWLDNAKTFLICCVVLGHTGMAFAVQGAGITFSSGRNTWFMPAAFAGLVLLKPLVVPLFFFISGFFAASGLDKKGPQGFMRANLTRLGPAYFLFWLFLNPLLYYMAYALVRPTDGSYSYFPNSAHTWFLNWLLVFQCCYALVGGPKVRMEVPSFARFFCWSIGLAIMQLAACVALAVGGSSLGFAEGPMMSGGDGFWCGATFAAGIVAQRNDWLVNRLPQRLVVLSRIYVTVMVLVVILVSVTVISPLALLGTEESTFLIVALLLQIPSGPYLPYLLVTVVDLFQKHGGCDTSVTRFMAQGAFAVYLLHYFVVNIYTYTWAEVLKGPLDTPIVFVNSTATESEVGGGYICLGFVYVSTLSIITSFAIAGFLKVIPGVKHLL</sequence>
<keyword evidence="4" id="KW-1185">Reference proteome</keyword>
<feature type="transmembrane region" description="Helical" evidence="1">
    <location>
        <begin position="371"/>
        <end position="395"/>
    </location>
</feature>
<evidence type="ECO:0000256" key="1">
    <source>
        <dbReference type="SAM" id="Phobius"/>
    </source>
</evidence>
<comment type="caution">
    <text evidence="3">The sequence shown here is derived from an EMBL/GenBank/DDBJ whole genome shotgun (WGS) entry which is preliminary data.</text>
</comment>
<feature type="transmembrane region" description="Helical" evidence="1">
    <location>
        <begin position="122"/>
        <end position="146"/>
    </location>
</feature>
<accession>A0ABN9T5V4</accession>
<feature type="domain" description="Acyltransferase 3" evidence="2">
    <location>
        <begin position="115"/>
        <end position="449"/>
    </location>
</feature>
<keyword evidence="1" id="KW-0472">Membrane</keyword>
<feature type="transmembrane region" description="Helical" evidence="1">
    <location>
        <begin position="203"/>
        <end position="221"/>
    </location>
</feature>
<name>A0ABN9T5V4_9DINO</name>
<dbReference type="PANTHER" id="PTHR36927:SF4">
    <property type="entry name" value="BLR5718 PROTEIN"/>
    <property type="match status" value="1"/>
</dbReference>
<feature type="transmembrane region" description="Helical" evidence="1">
    <location>
        <begin position="158"/>
        <end position="182"/>
    </location>
</feature>
<dbReference type="InterPro" id="IPR002656">
    <property type="entry name" value="Acyl_transf_3_dom"/>
</dbReference>
<gene>
    <name evidence="3" type="ORF">PCOR1329_LOCUS35692</name>
</gene>
<feature type="transmembrane region" description="Helical" evidence="1">
    <location>
        <begin position="271"/>
        <end position="291"/>
    </location>
</feature>
<feature type="transmembrane region" description="Helical" evidence="1">
    <location>
        <begin position="303"/>
        <end position="322"/>
    </location>
</feature>
<dbReference type="InterPro" id="IPR050623">
    <property type="entry name" value="Glucan_succinyl_AcylTrfase"/>
</dbReference>
<proteinExistence type="predicted"/>